<proteinExistence type="predicted"/>
<accession>F4W9S5</accession>
<name>F4W9S5_ACREC</name>
<dbReference type="EMBL" id="GL888033">
    <property type="protein sequence ID" value="EGI69061.1"/>
    <property type="molecule type" value="Genomic_DNA"/>
</dbReference>
<reference evidence="1" key="1">
    <citation type="submission" date="2011-02" db="EMBL/GenBank/DDBJ databases">
        <title>The genome of the leaf-cutting ant Acromyrmex echinatior suggests key adaptations to social evolution and fungus farming.</title>
        <authorList>
            <person name="Nygaard S."/>
            <person name="Zhang G."/>
        </authorList>
    </citation>
    <scope>NUCLEOTIDE SEQUENCE</scope>
</reference>
<gene>
    <name evidence="1" type="ORF">G5I_02232</name>
</gene>
<protein>
    <submittedName>
        <fullName evidence="1">Uncharacterized protein</fullName>
    </submittedName>
</protein>
<dbReference type="InParanoid" id="F4W9S5"/>
<evidence type="ECO:0000313" key="1">
    <source>
        <dbReference type="EMBL" id="EGI69061.1"/>
    </source>
</evidence>
<sequence>MQSANPISANQTISDTVMTSKIAVGEKESRRINGEMSKIVLSAYYFVHAFYVTPHAYTAAKPITSGALSIRLHESRLFNNRMNISNLRNTQFKEKLVTAHYVEELDPLRFQSPRTSSRSRDREVALTVPHVHSNRTLFLAKKPQVS</sequence>
<organism evidence="2">
    <name type="scientific">Acromyrmex echinatior</name>
    <name type="common">Panamanian leafcutter ant</name>
    <name type="synonym">Acromyrmex octospinosus echinatior</name>
    <dbReference type="NCBI Taxonomy" id="103372"/>
    <lineage>
        <taxon>Eukaryota</taxon>
        <taxon>Metazoa</taxon>
        <taxon>Ecdysozoa</taxon>
        <taxon>Arthropoda</taxon>
        <taxon>Hexapoda</taxon>
        <taxon>Insecta</taxon>
        <taxon>Pterygota</taxon>
        <taxon>Neoptera</taxon>
        <taxon>Endopterygota</taxon>
        <taxon>Hymenoptera</taxon>
        <taxon>Apocrita</taxon>
        <taxon>Aculeata</taxon>
        <taxon>Formicoidea</taxon>
        <taxon>Formicidae</taxon>
        <taxon>Myrmicinae</taxon>
        <taxon>Acromyrmex</taxon>
    </lineage>
</organism>
<evidence type="ECO:0000313" key="2">
    <source>
        <dbReference type="Proteomes" id="UP000007755"/>
    </source>
</evidence>
<dbReference type="Proteomes" id="UP000007755">
    <property type="component" value="Unassembled WGS sequence"/>
</dbReference>
<keyword evidence="2" id="KW-1185">Reference proteome</keyword>
<dbReference type="AlphaFoldDB" id="F4W9S5"/>